<dbReference type="RefSeq" id="WP_380424468.1">
    <property type="nucleotide sequence ID" value="NZ_JBHRZV010000004.1"/>
</dbReference>
<proteinExistence type="predicted"/>
<evidence type="ECO:0000313" key="2">
    <source>
        <dbReference type="EMBL" id="MFC3927213.1"/>
    </source>
</evidence>
<dbReference type="EMBL" id="JBHRZV010000004">
    <property type="protein sequence ID" value="MFC3927213.1"/>
    <property type="molecule type" value="Genomic_DNA"/>
</dbReference>
<keyword evidence="3" id="KW-1185">Reference proteome</keyword>
<dbReference type="Proteomes" id="UP001595807">
    <property type="component" value="Unassembled WGS sequence"/>
</dbReference>
<gene>
    <name evidence="2" type="ORF">ACFORF_01005</name>
</gene>
<evidence type="ECO:0000256" key="1">
    <source>
        <dbReference type="SAM" id="Phobius"/>
    </source>
</evidence>
<reference evidence="3" key="1">
    <citation type="journal article" date="2019" name="Int. J. Syst. Evol. Microbiol.">
        <title>The Global Catalogue of Microorganisms (GCM) 10K type strain sequencing project: providing services to taxonomists for standard genome sequencing and annotation.</title>
        <authorList>
            <consortium name="The Broad Institute Genomics Platform"/>
            <consortium name="The Broad Institute Genome Sequencing Center for Infectious Disease"/>
            <person name="Wu L."/>
            <person name="Ma J."/>
        </authorList>
    </citation>
    <scope>NUCLEOTIDE SEQUENCE [LARGE SCALE GENOMIC DNA]</scope>
    <source>
        <strain evidence="3">CCUG 67170</strain>
    </source>
</reference>
<comment type="caution">
    <text evidence="2">The sequence shown here is derived from an EMBL/GenBank/DDBJ whole genome shotgun (WGS) entry which is preliminary data.</text>
</comment>
<evidence type="ECO:0000313" key="3">
    <source>
        <dbReference type="Proteomes" id="UP001595807"/>
    </source>
</evidence>
<feature type="transmembrane region" description="Helical" evidence="1">
    <location>
        <begin position="36"/>
        <end position="53"/>
    </location>
</feature>
<name>A0ABV8CT67_9STRE</name>
<dbReference type="Pfam" id="PF10031">
    <property type="entry name" value="DUF2273"/>
    <property type="match status" value="1"/>
</dbReference>
<protein>
    <submittedName>
        <fullName evidence="2">DUF2273 domain-containing protein</fullName>
    </submittedName>
</protein>
<keyword evidence="1" id="KW-1133">Transmembrane helix</keyword>
<organism evidence="2 3">
    <name type="scientific">Streptococcus caprae</name>
    <dbReference type="NCBI Taxonomy" id="1640501"/>
    <lineage>
        <taxon>Bacteria</taxon>
        <taxon>Bacillati</taxon>
        <taxon>Bacillota</taxon>
        <taxon>Bacilli</taxon>
        <taxon>Lactobacillales</taxon>
        <taxon>Streptococcaceae</taxon>
        <taxon>Streptococcus</taxon>
    </lineage>
</organism>
<accession>A0ABV8CT67</accession>
<keyword evidence="1" id="KW-0472">Membrane</keyword>
<feature type="transmembrane region" description="Helical" evidence="1">
    <location>
        <begin position="12"/>
        <end position="30"/>
    </location>
</feature>
<sequence length="63" mass="7101">MDWKTLISQYRYPIVGGLIGLLVALFLITFGIIKTFIILLCVAGGIYLASYLKQTGFIDRLFK</sequence>
<dbReference type="InterPro" id="IPR018730">
    <property type="entry name" value="DUF2273"/>
</dbReference>
<keyword evidence="1" id="KW-0812">Transmembrane</keyword>